<keyword evidence="4 6" id="KW-1133">Transmembrane helix</keyword>
<dbReference type="Proteomes" id="UP000642829">
    <property type="component" value="Unassembled WGS sequence"/>
</dbReference>
<feature type="transmembrane region" description="Helical" evidence="6">
    <location>
        <begin position="325"/>
        <end position="353"/>
    </location>
</feature>
<evidence type="ECO:0000256" key="5">
    <source>
        <dbReference type="ARBA" id="ARBA00023136"/>
    </source>
</evidence>
<feature type="transmembrane region" description="Helical" evidence="6">
    <location>
        <begin position="284"/>
        <end position="305"/>
    </location>
</feature>
<reference evidence="8" key="2">
    <citation type="submission" date="2020-09" db="EMBL/GenBank/DDBJ databases">
        <authorList>
            <person name="Sun Q."/>
            <person name="Kim S."/>
        </authorList>
    </citation>
    <scope>NUCLEOTIDE SEQUENCE</scope>
    <source>
        <strain evidence="8">KCTC 12870</strain>
    </source>
</reference>
<feature type="transmembrane region" description="Helical" evidence="6">
    <location>
        <begin position="38"/>
        <end position="56"/>
    </location>
</feature>
<sequence length="553" mass="57724">MANAAQTDSVSTARWGVAAALWGVSWPLGWFMGGESGALLPAIWPSIVALGVVYLTRQALLGLVAGAIAGAIILTNGQPWAAFLSLMGDYFAPHFTNEWKMSAVAFTLLLGGFAAVLERSGGLEYFLRRYLLRGGESPTRLQAGAAGLGLVCFFDGLANSVLVGRLVSPLADRHGVSRVKLAYIADSTSSAVACVAFLSTWIAYQLSMIRDGFAQIGEEANPYAWFLRSLPYNYYCWFTLLLVGLVIFRQFNPGPIGTYERAAREKVGQGDAVAETSTATSGGLILCVIGLATLFFSLLIGLYGFGLPSAEGDAAAYFPITADKLTAAFGSQAGAFVLVFGGVMASVSALVLFPVSGRSYAKGARAYGQGVKHLLAPVMILVGAWMLSSTLSSLGTGKLLGDLVGQWAPLSLIPVLIFLFGAVISFSTGTSWGTMGILMPLAIPLIANHPGAAGIDLTPFYAAAVGAVFSGAVFGDHCSPISDTTIVSAISCDVSPHDHVRTQLPFALLSALTAALVGFLPVGFGTSPWIGLLLGALVLIGATFLWPVRRVGA</sequence>
<evidence type="ECO:0000313" key="8">
    <source>
        <dbReference type="EMBL" id="GHB94033.1"/>
    </source>
</evidence>
<evidence type="ECO:0000256" key="3">
    <source>
        <dbReference type="ARBA" id="ARBA00022692"/>
    </source>
</evidence>
<dbReference type="EMBL" id="BMXG01000003">
    <property type="protein sequence ID" value="GHB94033.1"/>
    <property type="molecule type" value="Genomic_DNA"/>
</dbReference>
<feature type="transmembrane region" description="Helical" evidence="6">
    <location>
        <begin position="63"/>
        <end position="87"/>
    </location>
</feature>
<keyword evidence="2" id="KW-1003">Cell membrane</keyword>
<proteinExistence type="predicted"/>
<feature type="domain" description="Na+/H+ antiporter NhaC-like C-terminal" evidence="7">
    <location>
        <begin position="199"/>
        <end position="520"/>
    </location>
</feature>
<evidence type="ECO:0000259" key="7">
    <source>
        <dbReference type="Pfam" id="PF03553"/>
    </source>
</evidence>
<gene>
    <name evidence="8" type="ORF">GCM10007047_07090</name>
</gene>
<dbReference type="Pfam" id="PF03553">
    <property type="entry name" value="Na_H_antiporter"/>
    <property type="match status" value="1"/>
</dbReference>
<keyword evidence="5 6" id="KW-0472">Membrane</keyword>
<evidence type="ECO:0000313" key="9">
    <source>
        <dbReference type="Proteomes" id="UP000642829"/>
    </source>
</evidence>
<accession>A0A8J3D839</accession>
<feature type="transmembrane region" description="Helical" evidence="6">
    <location>
        <begin position="504"/>
        <end position="523"/>
    </location>
</feature>
<evidence type="ECO:0000256" key="4">
    <source>
        <dbReference type="ARBA" id="ARBA00022989"/>
    </source>
</evidence>
<feature type="transmembrane region" description="Helical" evidence="6">
    <location>
        <begin position="529"/>
        <end position="548"/>
    </location>
</feature>
<evidence type="ECO:0000256" key="6">
    <source>
        <dbReference type="SAM" id="Phobius"/>
    </source>
</evidence>
<comment type="subcellular location">
    <subcellularLocation>
        <location evidence="1">Cell membrane</location>
        <topology evidence="1">Multi-pass membrane protein</topology>
    </subcellularLocation>
</comment>
<organism evidence="8 9">
    <name type="scientific">Cerasicoccus arenae</name>
    <dbReference type="NCBI Taxonomy" id="424488"/>
    <lineage>
        <taxon>Bacteria</taxon>
        <taxon>Pseudomonadati</taxon>
        <taxon>Verrucomicrobiota</taxon>
        <taxon>Opitutia</taxon>
        <taxon>Puniceicoccales</taxon>
        <taxon>Cerasicoccaceae</taxon>
        <taxon>Cerasicoccus</taxon>
    </lineage>
</organism>
<feature type="transmembrane region" description="Helical" evidence="6">
    <location>
        <begin position="99"/>
        <end position="117"/>
    </location>
</feature>
<feature type="transmembrane region" description="Helical" evidence="6">
    <location>
        <begin position="232"/>
        <end position="251"/>
    </location>
</feature>
<comment type="caution">
    <text evidence="8">The sequence shown here is derived from an EMBL/GenBank/DDBJ whole genome shotgun (WGS) entry which is preliminary data.</text>
</comment>
<dbReference type="InterPro" id="IPR018461">
    <property type="entry name" value="Na/H_Antiport_NhaC-like_C"/>
</dbReference>
<feature type="transmembrane region" description="Helical" evidence="6">
    <location>
        <begin position="407"/>
        <end position="426"/>
    </location>
</feature>
<dbReference type="RefSeq" id="WP_200163391.1">
    <property type="nucleotide sequence ID" value="NZ_BMXG01000003.1"/>
</dbReference>
<evidence type="ECO:0000256" key="1">
    <source>
        <dbReference type="ARBA" id="ARBA00004651"/>
    </source>
</evidence>
<feature type="transmembrane region" description="Helical" evidence="6">
    <location>
        <begin position="181"/>
        <end position="204"/>
    </location>
</feature>
<evidence type="ECO:0000256" key="2">
    <source>
        <dbReference type="ARBA" id="ARBA00022475"/>
    </source>
</evidence>
<feature type="transmembrane region" description="Helical" evidence="6">
    <location>
        <begin position="374"/>
        <end position="395"/>
    </location>
</feature>
<dbReference type="PANTHER" id="PTHR43478:SF1">
    <property type="entry name" value="NA+_H+ ANTIPORTER NHAC-LIKE C-TERMINAL DOMAIN-CONTAINING PROTEIN"/>
    <property type="match status" value="1"/>
</dbReference>
<dbReference type="AlphaFoldDB" id="A0A8J3D839"/>
<protein>
    <submittedName>
        <fullName evidence="8">Sodium:proton antiporter</fullName>
    </submittedName>
</protein>
<feature type="transmembrane region" description="Helical" evidence="6">
    <location>
        <begin position="12"/>
        <end position="32"/>
    </location>
</feature>
<reference evidence="8" key="1">
    <citation type="journal article" date="2014" name="Int. J. Syst. Evol. Microbiol.">
        <title>Complete genome sequence of Corynebacterium casei LMG S-19264T (=DSM 44701T), isolated from a smear-ripened cheese.</title>
        <authorList>
            <consortium name="US DOE Joint Genome Institute (JGI-PGF)"/>
            <person name="Walter F."/>
            <person name="Albersmeier A."/>
            <person name="Kalinowski J."/>
            <person name="Ruckert C."/>
        </authorList>
    </citation>
    <scope>NUCLEOTIDE SEQUENCE</scope>
    <source>
        <strain evidence="8">KCTC 12870</strain>
    </source>
</reference>
<keyword evidence="3 6" id="KW-0812">Transmembrane</keyword>
<keyword evidence="9" id="KW-1185">Reference proteome</keyword>
<dbReference type="GO" id="GO:0005886">
    <property type="term" value="C:plasma membrane"/>
    <property type="evidence" value="ECO:0007669"/>
    <property type="project" value="UniProtKB-SubCell"/>
</dbReference>
<name>A0A8J3D839_9BACT</name>
<dbReference type="PANTHER" id="PTHR43478">
    <property type="entry name" value="NA+/H+ ANTIPORTER-RELATED"/>
    <property type="match status" value="1"/>
</dbReference>